<dbReference type="EMBL" id="FPKU01000003">
    <property type="protein sequence ID" value="SFZ85976.1"/>
    <property type="molecule type" value="Genomic_DNA"/>
</dbReference>
<evidence type="ECO:0000256" key="1">
    <source>
        <dbReference type="SAM" id="Phobius"/>
    </source>
</evidence>
<keyword evidence="1" id="KW-0812">Transmembrane</keyword>
<feature type="transmembrane region" description="Helical" evidence="1">
    <location>
        <begin position="20"/>
        <end position="38"/>
    </location>
</feature>
<proteinExistence type="predicted"/>
<protein>
    <submittedName>
        <fullName evidence="2">Uncharacterized protein</fullName>
    </submittedName>
</protein>
<name>A0A1K2I0X5_9HYPH</name>
<evidence type="ECO:0000313" key="2">
    <source>
        <dbReference type="EMBL" id="SFZ85976.1"/>
    </source>
</evidence>
<sequence>MSAHPFGGRPPEPANTTSLFLWGLLLGLVLGFVATAALI</sequence>
<dbReference type="Proteomes" id="UP000183447">
    <property type="component" value="Unassembled WGS sequence"/>
</dbReference>
<reference evidence="2 3" key="1">
    <citation type="submission" date="2016-11" db="EMBL/GenBank/DDBJ databases">
        <authorList>
            <person name="Jaros S."/>
            <person name="Januszkiewicz K."/>
            <person name="Wedrychowicz H."/>
        </authorList>
    </citation>
    <scope>NUCLEOTIDE SEQUENCE [LARGE SCALE GENOMIC DNA]</scope>
    <source>
        <strain evidence="2 3">ATCC 23634</strain>
    </source>
</reference>
<keyword evidence="1" id="KW-0472">Membrane</keyword>
<organism evidence="2 3">
    <name type="scientific">Devosia enhydra</name>
    <dbReference type="NCBI Taxonomy" id="665118"/>
    <lineage>
        <taxon>Bacteria</taxon>
        <taxon>Pseudomonadati</taxon>
        <taxon>Pseudomonadota</taxon>
        <taxon>Alphaproteobacteria</taxon>
        <taxon>Hyphomicrobiales</taxon>
        <taxon>Devosiaceae</taxon>
        <taxon>Devosia</taxon>
    </lineage>
</organism>
<keyword evidence="3" id="KW-1185">Reference proteome</keyword>
<dbReference type="AlphaFoldDB" id="A0A1K2I0X5"/>
<evidence type="ECO:0000313" key="3">
    <source>
        <dbReference type="Proteomes" id="UP000183447"/>
    </source>
</evidence>
<gene>
    <name evidence="2" type="ORF">SAMN02983003_3148</name>
</gene>
<accession>A0A1K2I0X5</accession>
<keyword evidence="1" id="KW-1133">Transmembrane helix</keyword>